<reference evidence="1 2" key="2">
    <citation type="submission" date="2018-11" db="EMBL/GenBank/DDBJ databases">
        <authorList>
            <consortium name="Pathogen Informatics"/>
        </authorList>
    </citation>
    <scope>NUCLEOTIDE SEQUENCE [LARGE SCALE GENOMIC DNA]</scope>
</reference>
<dbReference type="EMBL" id="UYSL01005727">
    <property type="protein sequence ID" value="VDL67241.1"/>
    <property type="molecule type" value="Genomic_DNA"/>
</dbReference>
<protein>
    <submittedName>
        <fullName evidence="1 3">Uncharacterized protein</fullName>
    </submittedName>
</protein>
<evidence type="ECO:0000313" key="3">
    <source>
        <dbReference type="WBParaSite" id="NBR_0000365101-mRNA-1"/>
    </source>
</evidence>
<accession>A0A0N4XM99</accession>
<dbReference type="STRING" id="27835.A0A0N4XM99"/>
<dbReference type="AlphaFoldDB" id="A0A0N4XM99"/>
<evidence type="ECO:0000313" key="2">
    <source>
        <dbReference type="Proteomes" id="UP000271162"/>
    </source>
</evidence>
<proteinExistence type="predicted"/>
<dbReference type="WBParaSite" id="NBR_0000365101-mRNA-1">
    <property type="protein sequence ID" value="NBR_0000365101-mRNA-1"/>
    <property type="gene ID" value="NBR_0000365101"/>
</dbReference>
<name>A0A0N4XM99_NIPBR</name>
<gene>
    <name evidence="1" type="ORF">NBR_LOCUS3652</name>
</gene>
<reference evidence="3" key="1">
    <citation type="submission" date="2017-02" db="UniProtKB">
        <authorList>
            <consortium name="WormBaseParasite"/>
        </authorList>
    </citation>
    <scope>IDENTIFICATION</scope>
</reference>
<evidence type="ECO:0000313" key="1">
    <source>
        <dbReference type="EMBL" id="VDL67241.1"/>
    </source>
</evidence>
<dbReference type="Proteomes" id="UP000271162">
    <property type="component" value="Unassembled WGS sequence"/>
</dbReference>
<keyword evidence="2" id="KW-1185">Reference proteome</keyword>
<organism evidence="3">
    <name type="scientific">Nippostrongylus brasiliensis</name>
    <name type="common">Rat hookworm</name>
    <dbReference type="NCBI Taxonomy" id="27835"/>
    <lineage>
        <taxon>Eukaryota</taxon>
        <taxon>Metazoa</taxon>
        <taxon>Ecdysozoa</taxon>
        <taxon>Nematoda</taxon>
        <taxon>Chromadorea</taxon>
        <taxon>Rhabditida</taxon>
        <taxon>Rhabditina</taxon>
        <taxon>Rhabditomorpha</taxon>
        <taxon>Strongyloidea</taxon>
        <taxon>Heligmosomidae</taxon>
        <taxon>Nippostrongylus</taxon>
    </lineage>
</organism>
<sequence length="195" mass="21551">MLLPSLSITFVEHDYKASISTEGEGSTKLLALVVDLLDTLLEDWYPAIGTRFVHSSEGDLLVNRFVPCSKCACEITTEVQRASDSAAIFPRKTSSECAVRGSKTTGDIATLYVIHSFSIEECMLSGREYGWLECPSHGGMHMRILAPDTVRGGDFVSAFIYCTNSGDVRKDEAASNSFRPCYRCWSVSNYSFERS</sequence>